<proteinExistence type="predicted"/>
<feature type="transmembrane region" description="Helical" evidence="1">
    <location>
        <begin position="130"/>
        <end position="152"/>
    </location>
</feature>
<evidence type="ECO:0000259" key="2">
    <source>
        <dbReference type="SMART" id="SM00014"/>
    </source>
</evidence>
<name>A0A2H0UCW9_9BACT</name>
<dbReference type="AlphaFoldDB" id="A0A2H0UCW9"/>
<protein>
    <recommendedName>
        <fullName evidence="2">Phosphatidic acid phosphatase type 2/haloperoxidase domain-containing protein</fullName>
    </recommendedName>
</protein>
<dbReference type="Pfam" id="PF01569">
    <property type="entry name" value="PAP2"/>
    <property type="match status" value="1"/>
</dbReference>
<gene>
    <name evidence="3" type="ORF">COU18_03000</name>
</gene>
<feature type="transmembrane region" description="Helical" evidence="1">
    <location>
        <begin position="96"/>
        <end position="118"/>
    </location>
</feature>
<accession>A0A2H0UCW9</accession>
<evidence type="ECO:0000313" key="3">
    <source>
        <dbReference type="EMBL" id="PIR83625.1"/>
    </source>
</evidence>
<keyword evidence="1" id="KW-1133">Transmembrane helix</keyword>
<dbReference type="Proteomes" id="UP000231192">
    <property type="component" value="Unassembled WGS sequence"/>
</dbReference>
<feature type="domain" description="Phosphatidic acid phosphatase type 2/haloperoxidase" evidence="2">
    <location>
        <begin position="58"/>
        <end position="173"/>
    </location>
</feature>
<dbReference type="EMBL" id="PFBK01000008">
    <property type="protein sequence ID" value="PIR83625.1"/>
    <property type="molecule type" value="Genomic_DNA"/>
</dbReference>
<dbReference type="SUPFAM" id="SSF48317">
    <property type="entry name" value="Acid phosphatase/Vanadium-dependent haloperoxidase"/>
    <property type="match status" value="1"/>
</dbReference>
<feature type="transmembrane region" description="Helical" evidence="1">
    <location>
        <begin position="23"/>
        <end position="50"/>
    </location>
</feature>
<dbReference type="Gene3D" id="1.20.144.10">
    <property type="entry name" value="Phosphatidic acid phosphatase type 2/haloperoxidase"/>
    <property type="match status" value="1"/>
</dbReference>
<comment type="caution">
    <text evidence="3">The sequence shown here is derived from an EMBL/GenBank/DDBJ whole genome shotgun (WGS) entry which is preliminary data.</text>
</comment>
<keyword evidence="1" id="KW-0812">Transmembrane</keyword>
<organism evidence="3 4">
    <name type="scientific">Candidatus Kaiserbacteria bacterium CG10_big_fil_rev_8_21_14_0_10_51_14</name>
    <dbReference type="NCBI Taxonomy" id="1974610"/>
    <lineage>
        <taxon>Bacteria</taxon>
        <taxon>Candidatus Kaiseribacteriota</taxon>
    </lineage>
</organism>
<reference evidence="4" key="1">
    <citation type="submission" date="2017-09" db="EMBL/GenBank/DDBJ databases">
        <title>Depth-based differentiation of microbial function through sediment-hosted aquifers and enrichment of novel symbionts in the deep terrestrial subsurface.</title>
        <authorList>
            <person name="Probst A.J."/>
            <person name="Ladd B."/>
            <person name="Jarett J.K."/>
            <person name="Geller-Mcgrath D.E."/>
            <person name="Sieber C.M.K."/>
            <person name="Emerson J.B."/>
            <person name="Anantharaman K."/>
            <person name="Thomas B.C."/>
            <person name="Malmstrom R."/>
            <person name="Stieglmeier M."/>
            <person name="Klingl A."/>
            <person name="Woyke T."/>
            <person name="Ryan C.M."/>
            <person name="Banfield J.F."/>
        </authorList>
    </citation>
    <scope>NUCLEOTIDE SEQUENCE [LARGE SCALE GENOMIC DNA]</scope>
</reference>
<dbReference type="PANTHER" id="PTHR14969">
    <property type="entry name" value="SPHINGOSINE-1-PHOSPHATE PHOSPHOHYDROLASE"/>
    <property type="match status" value="1"/>
</dbReference>
<dbReference type="InterPro" id="IPR036938">
    <property type="entry name" value="PAP2/HPO_sf"/>
</dbReference>
<keyword evidence="1" id="KW-0472">Membrane</keyword>
<feature type="transmembrane region" description="Helical" evidence="1">
    <location>
        <begin position="158"/>
        <end position="176"/>
    </location>
</feature>
<dbReference type="InterPro" id="IPR000326">
    <property type="entry name" value="PAP2/HPO"/>
</dbReference>
<dbReference type="PANTHER" id="PTHR14969:SF13">
    <property type="entry name" value="AT30094P"/>
    <property type="match status" value="1"/>
</dbReference>
<dbReference type="SMART" id="SM00014">
    <property type="entry name" value="acidPPc"/>
    <property type="match status" value="1"/>
</dbReference>
<evidence type="ECO:0000256" key="1">
    <source>
        <dbReference type="SAM" id="Phobius"/>
    </source>
</evidence>
<feature type="transmembrane region" description="Helical" evidence="1">
    <location>
        <begin position="57"/>
        <end position="76"/>
    </location>
</feature>
<sequence length="182" mass="20452">MMSFLSSFDSKVLEFLYAYRDPFAVNIFIGISELGTTVIMYGLSASVALLCFLYKRYAYAAGLLISTVSSGILILLLKGLIERARPPLSFQAYPEIWYSFPSAHAALSAALYFFLAYMTWKLVPHNSLRIIATIFFILLPLAISFSRVYLGVHYMSDVVAGLLLGSLCAWIGYRWVRFAHKS</sequence>
<evidence type="ECO:0000313" key="4">
    <source>
        <dbReference type="Proteomes" id="UP000231192"/>
    </source>
</evidence>
<dbReference type="CDD" id="cd03392">
    <property type="entry name" value="PAP2_like_2"/>
    <property type="match status" value="1"/>
</dbReference>